<dbReference type="Pfam" id="PF02163">
    <property type="entry name" value="Peptidase_M50"/>
    <property type="match status" value="1"/>
</dbReference>
<dbReference type="EMBL" id="CP000556">
    <property type="protein sequence ID" value="ABM97028.1"/>
    <property type="molecule type" value="Genomic_DNA"/>
</dbReference>
<dbReference type="HOGENOM" id="CLU_1451520_0_0_4"/>
<comment type="similarity">
    <text evidence="3">Belongs to the peptidase M50B family.</text>
</comment>
<dbReference type="RefSeq" id="WP_011831616.1">
    <property type="nucleotide sequence ID" value="NC_008826.1"/>
</dbReference>
<dbReference type="GO" id="GO:0016020">
    <property type="term" value="C:membrane"/>
    <property type="evidence" value="ECO:0007669"/>
    <property type="project" value="UniProtKB-SubCell"/>
</dbReference>
<evidence type="ECO:0000256" key="4">
    <source>
        <dbReference type="ARBA" id="ARBA00022670"/>
    </source>
</evidence>
<evidence type="ECO:0000313" key="15">
    <source>
        <dbReference type="Proteomes" id="UP000000366"/>
    </source>
</evidence>
<proteinExistence type="inferred from homology"/>
<evidence type="ECO:0000256" key="12">
    <source>
        <dbReference type="SAM" id="Phobius"/>
    </source>
</evidence>
<evidence type="ECO:0000256" key="3">
    <source>
        <dbReference type="ARBA" id="ARBA00007931"/>
    </source>
</evidence>
<dbReference type="InterPro" id="IPR008915">
    <property type="entry name" value="Peptidase_M50"/>
</dbReference>
<evidence type="ECO:0000256" key="7">
    <source>
        <dbReference type="ARBA" id="ARBA00022801"/>
    </source>
</evidence>
<dbReference type="Proteomes" id="UP000000366">
    <property type="component" value="Plasmid RPME01"/>
</dbReference>
<name>A2SN89_METPP</name>
<evidence type="ECO:0000256" key="9">
    <source>
        <dbReference type="ARBA" id="ARBA00022989"/>
    </source>
</evidence>
<evidence type="ECO:0000256" key="10">
    <source>
        <dbReference type="ARBA" id="ARBA00023049"/>
    </source>
</evidence>
<keyword evidence="5 12" id="KW-0812">Transmembrane</keyword>
<evidence type="ECO:0000256" key="6">
    <source>
        <dbReference type="ARBA" id="ARBA00022723"/>
    </source>
</evidence>
<organism evidence="14 15">
    <name type="scientific">Methylibium petroleiphilum (strain ATCC BAA-1232 / LMG 22953 / PM1)</name>
    <dbReference type="NCBI Taxonomy" id="420662"/>
    <lineage>
        <taxon>Bacteria</taxon>
        <taxon>Pseudomonadati</taxon>
        <taxon>Pseudomonadota</taxon>
        <taxon>Betaproteobacteria</taxon>
        <taxon>Burkholderiales</taxon>
        <taxon>Sphaerotilaceae</taxon>
        <taxon>Methylibium</taxon>
    </lineage>
</organism>
<keyword evidence="8" id="KW-0862">Zinc</keyword>
<evidence type="ECO:0000313" key="14">
    <source>
        <dbReference type="EMBL" id="ABM97028.1"/>
    </source>
</evidence>
<keyword evidence="6" id="KW-0479">Metal-binding</keyword>
<dbReference type="GO" id="GO:0006508">
    <property type="term" value="P:proteolysis"/>
    <property type="evidence" value="ECO:0007669"/>
    <property type="project" value="UniProtKB-KW"/>
</dbReference>
<feature type="transmembrane region" description="Helical" evidence="12">
    <location>
        <begin position="88"/>
        <end position="109"/>
    </location>
</feature>
<comment type="cofactor">
    <cofactor evidence="1">
        <name>Zn(2+)</name>
        <dbReference type="ChEBI" id="CHEBI:29105"/>
    </cofactor>
</comment>
<evidence type="ECO:0000256" key="5">
    <source>
        <dbReference type="ARBA" id="ARBA00022692"/>
    </source>
</evidence>
<evidence type="ECO:0000256" key="1">
    <source>
        <dbReference type="ARBA" id="ARBA00001947"/>
    </source>
</evidence>
<dbReference type="PANTHER" id="PTHR39188:SF3">
    <property type="entry name" value="STAGE IV SPORULATION PROTEIN FB"/>
    <property type="match status" value="1"/>
</dbReference>
<dbReference type="GO" id="GO:0008237">
    <property type="term" value="F:metallopeptidase activity"/>
    <property type="evidence" value="ECO:0007669"/>
    <property type="project" value="UniProtKB-KW"/>
</dbReference>
<feature type="transmembrane region" description="Helical" evidence="12">
    <location>
        <begin position="6"/>
        <end position="27"/>
    </location>
</feature>
<dbReference type="AlphaFoldDB" id="A2SN89"/>
<evidence type="ECO:0000256" key="8">
    <source>
        <dbReference type="ARBA" id="ARBA00022833"/>
    </source>
</evidence>
<keyword evidence="9 12" id="KW-1133">Transmembrane helix</keyword>
<keyword evidence="4" id="KW-0645">Protease</keyword>
<evidence type="ECO:0000259" key="13">
    <source>
        <dbReference type="Pfam" id="PF02163"/>
    </source>
</evidence>
<keyword evidence="7" id="KW-0378">Hydrolase</keyword>
<keyword evidence="11 12" id="KW-0472">Membrane</keyword>
<dbReference type="KEGG" id="mpt:Mpe_B0253"/>
<keyword evidence="14" id="KW-0614">Plasmid</keyword>
<evidence type="ECO:0000256" key="2">
    <source>
        <dbReference type="ARBA" id="ARBA00004141"/>
    </source>
</evidence>
<dbReference type="GO" id="GO:0046872">
    <property type="term" value="F:metal ion binding"/>
    <property type="evidence" value="ECO:0007669"/>
    <property type="project" value="UniProtKB-KW"/>
</dbReference>
<protein>
    <recommendedName>
        <fullName evidence="13">Peptidase M50 domain-containing protein</fullName>
    </recommendedName>
</protein>
<geneLocation type="plasmid" evidence="14 15">
    <name>RPME01</name>
</geneLocation>
<gene>
    <name evidence="14" type="ordered locus">Mpe_B0253</name>
</gene>
<comment type="subcellular location">
    <subcellularLocation>
        <location evidence="2">Membrane</location>
        <topology evidence="2">Multi-pass membrane protein</topology>
    </subcellularLocation>
</comment>
<dbReference type="PANTHER" id="PTHR39188">
    <property type="entry name" value="MEMBRANE-ASSOCIATED ZINC METALLOPROTEASE M50B"/>
    <property type="match status" value="1"/>
</dbReference>
<evidence type="ECO:0000256" key="11">
    <source>
        <dbReference type="ARBA" id="ARBA00023136"/>
    </source>
</evidence>
<keyword evidence="15" id="KW-1185">Reference proteome</keyword>
<feature type="transmembrane region" description="Helical" evidence="12">
    <location>
        <begin position="115"/>
        <end position="133"/>
    </location>
</feature>
<sequence>MESFASFLFFLFACFVTWAVIIGLLVLHEYGHIYAMRRLGMRIDNVVLGMFKVGSLRWRGLTYEFGLAPVLAYCVSKDFEVSDTNRRAWVALAGPAATAATGLIFYTAWAFTDHWLMRACVQGSVILLLTNIIPLPPLDGWTVAEHFLAKRGVVLNAQERKRLLVIGAVTIIAIAVVI</sequence>
<accession>A2SN89</accession>
<feature type="domain" description="Peptidase M50" evidence="13">
    <location>
        <begin position="19"/>
        <end position="111"/>
    </location>
</feature>
<reference evidence="14 15" key="1">
    <citation type="journal article" date="2007" name="J. Bacteriol.">
        <title>Whole-genome analysis of the methyl tert-butyl ether-degrading beta-proteobacterium Methylibium petroleiphilum PM1.</title>
        <authorList>
            <person name="Kane S.R."/>
            <person name="Chakicherla A.Y."/>
            <person name="Chain P.S.G."/>
            <person name="Schmidt R."/>
            <person name="Shin M.W."/>
            <person name="Legler T.C."/>
            <person name="Scow K.M."/>
            <person name="Larimer F.W."/>
            <person name="Lucas S.M."/>
            <person name="Richardson P.M."/>
            <person name="Hristova K.R."/>
        </authorList>
    </citation>
    <scope>NUCLEOTIDE SEQUENCE [LARGE SCALE GENOMIC DNA]</scope>
    <source>
        <strain evidence="15">ATCC BAA-1232 / LMG 22953 / PM1</strain>
        <plasmid evidence="14 15">RPME01</plasmid>
    </source>
</reference>
<dbReference type="eggNOG" id="COG1994">
    <property type="taxonomic scope" value="Bacteria"/>
</dbReference>
<keyword evidence="10" id="KW-0482">Metalloprotease</keyword>